<feature type="compositionally biased region" description="Low complexity" evidence="2">
    <location>
        <begin position="65"/>
        <end position="75"/>
    </location>
</feature>
<feature type="compositionally biased region" description="Low complexity" evidence="2">
    <location>
        <begin position="464"/>
        <end position="476"/>
    </location>
</feature>
<dbReference type="GeneID" id="105267462"/>
<gene>
    <name evidence="4 5" type="primary">cmb</name>
</gene>
<feature type="coiled-coil region" evidence="1">
    <location>
        <begin position="210"/>
        <end position="319"/>
    </location>
</feature>
<dbReference type="KEGG" id="fas:105267462"/>
<feature type="compositionally biased region" description="Basic and acidic residues" evidence="2">
    <location>
        <begin position="20"/>
        <end position="29"/>
    </location>
</feature>
<dbReference type="RefSeq" id="XP_011304647.1">
    <property type="nucleotide sequence ID" value="XM_011306345.1"/>
</dbReference>
<feature type="region of interest" description="Disordered" evidence="2">
    <location>
        <begin position="366"/>
        <end position="413"/>
    </location>
</feature>
<proteinExistence type="predicted"/>
<organism evidence="3 5">
    <name type="scientific">Fopius arisanus</name>
    <dbReference type="NCBI Taxonomy" id="64838"/>
    <lineage>
        <taxon>Eukaryota</taxon>
        <taxon>Metazoa</taxon>
        <taxon>Ecdysozoa</taxon>
        <taxon>Arthropoda</taxon>
        <taxon>Hexapoda</taxon>
        <taxon>Insecta</taxon>
        <taxon>Pterygota</taxon>
        <taxon>Neoptera</taxon>
        <taxon>Endopterygota</taxon>
        <taxon>Hymenoptera</taxon>
        <taxon>Apocrita</taxon>
        <taxon>Ichneumonoidea</taxon>
        <taxon>Braconidae</taxon>
        <taxon>Opiinae</taxon>
        <taxon>Fopius</taxon>
    </lineage>
</organism>
<dbReference type="RefSeq" id="XP_011304654.1">
    <property type="nucleotide sequence ID" value="XM_011306352.1"/>
</dbReference>
<evidence type="ECO:0000313" key="4">
    <source>
        <dbReference type="RefSeq" id="XP_011304647.1"/>
    </source>
</evidence>
<evidence type="ECO:0000256" key="2">
    <source>
        <dbReference type="SAM" id="MobiDB-lite"/>
    </source>
</evidence>
<feature type="region of interest" description="Disordered" evidence="2">
    <location>
        <begin position="1"/>
        <end position="80"/>
    </location>
</feature>
<feature type="region of interest" description="Disordered" evidence="2">
    <location>
        <begin position="111"/>
        <end position="135"/>
    </location>
</feature>
<feature type="compositionally biased region" description="Low complexity" evidence="2">
    <location>
        <begin position="483"/>
        <end position="496"/>
    </location>
</feature>
<sequence>MAPGVNDGPRKTGTLPKSNRRNDRNRDIPNSRQIPRAVCNRRLQQHPNNLLDWQPVSDRERGRTTKNSNTRSTSSVPSTSYQDLADIASYHRQYNYTGEDYWQEMAQPIDSRAQTPPDLPNSKPTNVDRMPDRRQVESRLNQIRDYIRVTSTMMDSLNQSSDPRARAQHDKLSKMVEDLCDSETKLAKLLADYRGLPDEMDREDGEEPLESKLRKKMEASQRKLAQLQEHQANLVGMQLRVRERLNEARQAQQLLLLQENEEANAVIPLPYDNGNRSQQQLANDADALETETVALRGKLAQLQSKKKQMDTLVSELQAVEMSDRASCSSENSKHAERDKVAELEVLKAQLAHLKGLMEEATRVRDTFNSNSEQEPEGINGFCENGDEDEGDVAASFNSFDRNSETDDSLGKFNNSKELDVEQIQAVTRELKEQQVLIQSARAELQRLKNPSSFPQAPAPVVFLPDTTSPSSFPPFTTDKKQRNNNTNNNHNNNNNTQEMVQGHEAQGSRVQNKKRQLEELVRKDQSQSSVNRDVGAAGWSSRRGSNSHRSHTSTPANIWPGPSAIVGSSNEQSVDGISTTDNLLDIGPHVPAIENGYGPNWWNLSGPPVSQPQPPGHSTEYYRQLLMSSQAQQLQMMSTTMQQCCQLLWAQQRELQSMRSAITQLQQQLRQPQAGVNENREDYSNLSRSIHHLDNTLDSTLPPSSSLPNLVSLPTTSQTPAHPPIIASANSHQHHNHQQLNNQVPPGNRANNYWDNFRSYSRQNLLSGTPKTLSDVIPGASTNTNTMTNTTTSGLHISHLRDKRNREHAADNLSLPSLSGSDAQYSMNLQMQSNIQDRERDIPASRTNILSNEAAQMQQVENFWEDAHSSFRLVPESNEDIYSLRHLNAEMRDVLVSLVAANKRRPDYLVIILREIKAISEDQRLRPRLLRSLRALQDMQTSSNPLNEVPDQTASESCQSSDEDSDTGVRVDKLAVLMNSNAENQSLLPEIFMPMQSSVQGSQAIAAPFPDNFDFESPLQLENMNALPTMSSISTGYNEDLAEADQSRPEASNEQQYSFDEVMSDEGEEIDVAQVGPLQGAGVDLEREFPEEDPNYEEALGEGSILDRIPTRLLHH</sequence>
<protein>
    <submittedName>
        <fullName evidence="4 5">Uncharacterized protein cmb isoform X1</fullName>
    </submittedName>
</protein>
<feature type="region of interest" description="Disordered" evidence="2">
    <location>
        <begin position="1079"/>
        <end position="1105"/>
    </location>
</feature>
<dbReference type="Proteomes" id="UP000694866">
    <property type="component" value="Unplaced"/>
</dbReference>
<keyword evidence="1" id="KW-0175">Coiled coil</keyword>
<dbReference type="CTD" id="39513"/>
<feature type="region of interest" description="Disordered" evidence="2">
    <location>
        <begin position="463"/>
        <end position="561"/>
    </location>
</feature>
<accession>A0A9R1U2D7</accession>
<feature type="compositionally biased region" description="Polar residues" evidence="2">
    <location>
        <begin position="941"/>
        <end position="954"/>
    </location>
</feature>
<evidence type="ECO:0000256" key="1">
    <source>
        <dbReference type="SAM" id="Coils"/>
    </source>
</evidence>
<feature type="region of interest" description="Disordered" evidence="2">
    <location>
        <begin position="941"/>
        <end position="966"/>
    </location>
</feature>
<evidence type="ECO:0000313" key="5">
    <source>
        <dbReference type="RefSeq" id="XP_011304654.1"/>
    </source>
</evidence>
<keyword evidence="3" id="KW-1185">Reference proteome</keyword>
<name>A0A9R1T793_9HYME</name>
<feature type="compositionally biased region" description="Basic and acidic residues" evidence="2">
    <location>
        <begin position="515"/>
        <end position="525"/>
    </location>
</feature>
<reference evidence="4 5" key="1">
    <citation type="submission" date="2025-04" db="UniProtKB">
        <authorList>
            <consortium name="RefSeq"/>
        </authorList>
    </citation>
    <scope>IDENTIFICATION</scope>
    <source>
        <strain evidence="4 5">USDA-PBARC FA_bdor</strain>
        <tissue evidence="4 5">Whole organism</tissue>
    </source>
</reference>
<evidence type="ECO:0000313" key="3">
    <source>
        <dbReference type="Proteomes" id="UP000694866"/>
    </source>
</evidence>
<dbReference type="AlphaFoldDB" id="A0A9R1T793"/>
<feature type="compositionally biased region" description="Acidic residues" evidence="2">
    <location>
        <begin position="1089"/>
        <end position="1100"/>
    </location>
</feature>
<dbReference type="OrthoDB" id="2125770at2759"/>
<accession>A0A9R1T793</accession>